<gene>
    <name evidence="9" type="ORF">LQ318_04265</name>
</gene>
<dbReference type="Gene3D" id="3.10.50.40">
    <property type="match status" value="1"/>
</dbReference>
<comment type="similarity">
    <text evidence="2 6">Belongs to the FKBP-type PPIase family.</text>
</comment>
<dbReference type="EC" id="5.2.1.8" evidence="6"/>
<dbReference type="Gene3D" id="1.10.287.460">
    <property type="entry name" value="Peptidyl-prolyl cis-trans isomerase, FKBP-type, N-terminal domain"/>
    <property type="match status" value="1"/>
</dbReference>
<proteinExistence type="inferred from homology"/>
<evidence type="ECO:0000256" key="4">
    <source>
        <dbReference type="ARBA" id="ARBA00023235"/>
    </source>
</evidence>
<evidence type="ECO:0000313" key="10">
    <source>
        <dbReference type="Proteomes" id="UP001207337"/>
    </source>
</evidence>
<dbReference type="Pfam" id="PF00254">
    <property type="entry name" value="FKBP_C"/>
    <property type="match status" value="1"/>
</dbReference>
<keyword evidence="3 5" id="KW-0697">Rotamase</keyword>
<evidence type="ECO:0000313" key="9">
    <source>
        <dbReference type="EMBL" id="MCW9712113.1"/>
    </source>
</evidence>
<evidence type="ECO:0000256" key="6">
    <source>
        <dbReference type="RuleBase" id="RU003915"/>
    </source>
</evidence>
<organism evidence="9 10">
    <name type="scientific">Fodinibius salicampi</name>
    <dbReference type="NCBI Taxonomy" id="1920655"/>
    <lineage>
        <taxon>Bacteria</taxon>
        <taxon>Pseudomonadati</taxon>
        <taxon>Balneolota</taxon>
        <taxon>Balneolia</taxon>
        <taxon>Balneolales</taxon>
        <taxon>Balneolaceae</taxon>
        <taxon>Fodinibius</taxon>
    </lineage>
</organism>
<feature type="region of interest" description="Disordered" evidence="7">
    <location>
        <begin position="26"/>
        <end position="85"/>
    </location>
</feature>
<sequence>MSLKNQGMTDIKANKFAGGLKAALEDKESALSQSEMQQIVQSYQMKAQQRAQEEQKKEAAENQQKGEEFLAENRNNEGVQVTDSGLQYKVMEEGSGESPTASDEVKVHYRGTLLDGTEFDSSYDGDPVQFPLNQVIPGWTEGVQLMQEGAKYKFWIPGELGYGSNPRPGGPIGPNETLTFEVELLEVNPEDSSAAN</sequence>
<evidence type="ECO:0000256" key="7">
    <source>
        <dbReference type="SAM" id="MobiDB-lite"/>
    </source>
</evidence>
<dbReference type="EMBL" id="JAJNDC010000001">
    <property type="protein sequence ID" value="MCW9712113.1"/>
    <property type="molecule type" value="Genomic_DNA"/>
</dbReference>
<reference evidence="9 10" key="1">
    <citation type="submission" date="2021-11" db="EMBL/GenBank/DDBJ databases">
        <title>Aliifidinibius sp. nov., a new bacterium isolated from saline soil.</title>
        <authorList>
            <person name="Galisteo C."/>
            <person name="De La Haba R."/>
            <person name="Sanchez-Porro C."/>
            <person name="Ventosa A."/>
        </authorList>
    </citation>
    <scope>NUCLEOTIDE SEQUENCE [LARGE SCALE GENOMIC DNA]</scope>
    <source>
        <strain evidence="9 10">KACC 190600</strain>
    </source>
</reference>
<evidence type="ECO:0000256" key="3">
    <source>
        <dbReference type="ARBA" id="ARBA00023110"/>
    </source>
</evidence>
<feature type="compositionally biased region" description="Polar residues" evidence="7">
    <location>
        <begin position="30"/>
        <end position="45"/>
    </location>
</feature>
<keyword evidence="4 5" id="KW-0413">Isomerase</keyword>
<dbReference type="Proteomes" id="UP001207337">
    <property type="component" value="Unassembled WGS sequence"/>
</dbReference>
<dbReference type="PANTHER" id="PTHR43811">
    <property type="entry name" value="FKBP-TYPE PEPTIDYL-PROLYL CIS-TRANS ISOMERASE FKPA"/>
    <property type="match status" value="1"/>
</dbReference>
<protein>
    <recommendedName>
        <fullName evidence="6">Peptidyl-prolyl cis-trans isomerase</fullName>
        <ecNumber evidence="6">5.2.1.8</ecNumber>
    </recommendedName>
</protein>
<accession>A0ABT3PW87</accession>
<evidence type="ECO:0000256" key="2">
    <source>
        <dbReference type="ARBA" id="ARBA00006577"/>
    </source>
</evidence>
<dbReference type="Pfam" id="PF01346">
    <property type="entry name" value="FKBP_N"/>
    <property type="match status" value="1"/>
</dbReference>
<dbReference type="PANTHER" id="PTHR43811:SF57">
    <property type="entry name" value="FKBP-TYPE PEPTIDYL-PROLYL CIS-TRANS ISOMERASE FKPA-RELATED"/>
    <property type="match status" value="1"/>
</dbReference>
<keyword evidence="10" id="KW-1185">Reference proteome</keyword>
<dbReference type="SUPFAM" id="SSF54534">
    <property type="entry name" value="FKBP-like"/>
    <property type="match status" value="1"/>
</dbReference>
<comment type="catalytic activity">
    <reaction evidence="1 5 6">
        <text>[protein]-peptidylproline (omega=180) = [protein]-peptidylproline (omega=0)</text>
        <dbReference type="Rhea" id="RHEA:16237"/>
        <dbReference type="Rhea" id="RHEA-COMP:10747"/>
        <dbReference type="Rhea" id="RHEA-COMP:10748"/>
        <dbReference type="ChEBI" id="CHEBI:83833"/>
        <dbReference type="ChEBI" id="CHEBI:83834"/>
        <dbReference type="EC" id="5.2.1.8"/>
    </reaction>
</comment>
<evidence type="ECO:0000256" key="5">
    <source>
        <dbReference type="PROSITE-ProRule" id="PRU00277"/>
    </source>
</evidence>
<dbReference type="PROSITE" id="PS50059">
    <property type="entry name" value="FKBP_PPIASE"/>
    <property type="match status" value="1"/>
</dbReference>
<dbReference type="InterPro" id="IPR036944">
    <property type="entry name" value="PPIase_FKBP_N_sf"/>
</dbReference>
<dbReference type="GO" id="GO:0016853">
    <property type="term" value="F:isomerase activity"/>
    <property type="evidence" value="ECO:0007669"/>
    <property type="project" value="UniProtKB-KW"/>
</dbReference>
<dbReference type="InterPro" id="IPR046357">
    <property type="entry name" value="PPIase_dom_sf"/>
</dbReference>
<feature type="compositionally biased region" description="Basic and acidic residues" evidence="7">
    <location>
        <begin position="51"/>
        <end position="68"/>
    </location>
</feature>
<feature type="compositionally biased region" description="Polar residues" evidence="7">
    <location>
        <begin position="76"/>
        <end position="85"/>
    </location>
</feature>
<dbReference type="InterPro" id="IPR000774">
    <property type="entry name" value="PPIase_FKBP_N"/>
</dbReference>
<dbReference type="InterPro" id="IPR001179">
    <property type="entry name" value="PPIase_FKBP_dom"/>
</dbReference>
<comment type="caution">
    <text evidence="9">The sequence shown here is derived from an EMBL/GenBank/DDBJ whole genome shotgun (WGS) entry which is preliminary data.</text>
</comment>
<evidence type="ECO:0000256" key="1">
    <source>
        <dbReference type="ARBA" id="ARBA00000971"/>
    </source>
</evidence>
<feature type="domain" description="PPIase FKBP-type" evidence="8">
    <location>
        <begin position="102"/>
        <end position="188"/>
    </location>
</feature>
<evidence type="ECO:0000259" key="8">
    <source>
        <dbReference type="PROSITE" id="PS50059"/>
    </source>
</evidence>
<name>A0ABT3PW87_9BACT</name>